<organism evidence="9 10">
    <name type="scientific">Aeromonas bestiarum</name>
    <dbReference type="NCBI Taxonomy" id="105751"/>
    <lineage>
        <taxon>Bacteria</taxon>
        <taxon>Pseudomonadati</taxon>
        <taxon>Pseudomonadota</taxon>
        <taxon>Gammaproteobacteria</taxon>
        <taxon>Aeromonadales</taxon>
        <taxon>Aeromonadaceae</taxon>
        <taxon>Aeromonas</taxon>
    </lineage>
</organism>
<sequence length="902" mass="98441">MISPRIVSDVSLAARGQWPAILAELGLSIPKRGQHGPCPACGGKDRFRLDDKEGRGTWICTQCGAGDGLALLAKATHKSTKEAAQEVAALLGLSASGLDEQELAARRQNAEQIAAKARQDEEKAKRKACTRAASIMRDCIKGRSPYLALKHLPDWLADTNQTLIREARHNFPQGSLVIPLTDENDQLVNVQLIDAQGEKRYLAGGQKAGAFHRLTGGLQVAVCEGYATGVSVHLATGATIYCAMDTGNLLAVAEIAKRREGADPILIAGDNDAQIDGNPGQAKAQQAAAVVGGLVCLPHEAGDWNDYHQAHGLLDTKKAIMTAYAKTQTPTEQPPKAPELPDNYSMSKERLFAMEWRGKGEEAERVPVPICSPLHVTAITHTEQGQGFGRLLEWRDTNGKTRRWAMPMRMLVHKGGEEVFGQLAESGLSYINMSKKNLLRDYLMSCQPQARITCVDRTGWHKQAYVLPNGNLGPDANEVILQTTGYVNNDFTTSGTLAEWQAQVAALAVGNSRLAFSLSCAFAAPLLTLIGIEGGGFHLKGESTDGKTTVMMAAASVYGPEAFAHTWRATGNAIEGIASRRNDALLCLDEIKEVDGREAGLVAYMLANGQGKGRSRQDGELRERKQWRLLFLSTGELSLEDHAEQAGQRTFAGMEIRTIQIPSDTGKHGAFEELHGMADGRQFADTLRERLQGQHGTAFRTYIEALANDLNTHSARMKAEIRRLITTMTPEGAGNQVGRAINRFALVAAAGELATRLGITGWQSGEATKAARICLDAWLADRGHLGNQEDAATLRQIRQFFTAYQYSRFADWDDPNHRPNQMVGYRKSPKFGNDEEVTFFVFPEGWREINKGYDYKKAAKIALEAGWIIKTQTGKTQALVRLPNMTNKPARVYVLGAGFLFK</sequence>
<evidence type="ECO:0000256" key="4">
    <source>
        <dbReference type="ARBA" id="ARBA00022695"/>
    </source>
</evidence>
<protein>
    <submittedName>
        <fullName evidence="9">DUF927 domain-containing protein</fullName>
    </submittedName>
</protein>
<keyword evidence="2" id="KW-0639">Primosome</keyword>
<dbReference type="GO" id="GO:0003677">
    <property type="term" value="F:DNA binding"/>
    <property type="evidence" value="ECO:0007669"/>
    <property type="project" value="InterPro"/>
</dbReference>
<dbReference type="InterPro" id="IPR034154">
    <property type="entry name" value="TOPRIM_DnaG/twinkle"/>
</dbReference>
<dbReference type="InterPro" id="IPR009270">
    <property type="entry name" value="DUF927"/>
</dbReference>
<name>A0AAW7I7K2_9GAMM</name>
<keyword evidence="4" id="KW-0548">Nucleotidyltransferase</keyword>
<proteinExistence type="predicted"/>
<evidence type="ECO:0000256" key="3">
    <source>
        <dbReference type="ARBA" id="ARBA00022679"/>
    </source>
</evidence>
<evidence type="ECO:0000256" key="1">
    <source>
        <dbReference type="ARBA" id="ARBA00022478"/>
    </source>
</evidence>
<dbReference type="InterPro" id="IPR013237">
    <property type="entry name" value="Phage_T7_Gp4_N"/>
</dbReference>
<dbReference type="InterPro" id="IPR036977">
    <property type="entry name" value="DNA_primase_Znf_CHC2"/>
</dbReference>
<dbReference type="GO" id="GO:0016779">
    <property type="term" value="F:nucleotidyltransferase activity"/>
    <property type="evidence" value="ECO:0007669"/>
    <property type="project" value="UniProtKB-KW"/>
</dbReference>
<dbReference type="SUPFAM" id="SSF57783">
    <property type="entry name" value="Zinc beta-ribbon"/>
    <property type="match status" value="1"/>
</dbReference>
<dbReference type="InterPro" id="IPR006171">
    <property type="entry name" value="TOPRIM_dom"/>
</dbReference>
<evidence type="ECO:0000256" key="6">
    <source>
        <dbReference type="ARBA" id="ARBA00023163"/>
    </source>
</evidence>
<dbReference type="GO" id="GO:1990077">
    <property type="term" value="C:primosome complex"/>
    <property type="evidence" value="ECO:0007669"/>
    <property type="project" value="UniProtKB-KW"/>
</dbReference>
<dbReference type="Gene3D" id="3.90.580.10">
    <property type="entry name" value="Zinc finger, CHC2-type domain"/>
    <property type="match status" value="1"/>
</dbReference>
<evidence type="ECO:0000256" key="2">
    <source>
        <dbReference type="ARBA" id="ARBA00022515"/>
    </source>
</evidence>
<comment type="caution">
    <text evidence="9">The sequence shown here is derived from an EMBL/GenBank/DDBJ whole genome shotgun (WGS) entry which is preliminary data.</text>
</comment>
<gene>
    <name evidence="9" type="ORF">OB959_19210</name>
</gene>
<dbReference type="Pfam" id="PF08273">
    <property type="entry name" value="Zn_Ribbon_Prim"/>
    <property type="match status" value="1"/>
</dbReference>
<keyword evidence="5" id="KW-0235">DNA replication</keyword>
<evidence type="ECO:0000256" key="5">
    <source>
        <dbReference type="ARBA" id="ARBA00022705"/>
    </source>
</evidence>
<dbReference type="GO" id="GO:0008270">
    <property type="term" value="F:zinc ion binding"/>
    <property type="evidence" value="ECO:0007669"/>
    <property type="project" value="InterPro"/>
</dbReference>
<dbReference type="AlphaFoldDB" id="A0AAW7I7K2"/>
<accession>A0AAW7I7K2</accession>
<keyword evidence="1" id="KW-0240">DNA-directed RNA polymerase</keyword>
<dbReference type="CDD" id="cd01029">
    <property type="entry name" value="TOPRIM_primases"/>
    <property type="match status" value="1"/>
</dbReference>
<evidence type="ECO:0000313" key="10">
    <source>
        <dbReference type="Proteomes" id="UP001168216"/>
    </source>
</evidence>
<dbReference type="Pfam" id="PF13362">
    <property type="entry name" value="Toprim_3"/>
    <property type="match status" value="1"/>
</dbReference>
<dbReference type="GO" id="GO:0000428">
    <property type="term" value="C:DNA-directed RNA polymerase complex"/>
    <property type="evidence" value="ECO:0007669"/>
    <property type="project" value="UniProtKB-KW"/>
</dbReference>
<dbReference type="SMART" id="SM00778">
    <property type="entry name" value="Prim_Zn_Ribbon"/>
    <property type="match status" value="1"/>
</dbReference>
<feature type="domain" description="DNA primase/helicase Gp4 N-terminal Bacteriophage T7-like" evidence="8">
    <location>
        <begin position="33"/>
        <end position="69"/>
    </location>
</feature>
<keyword evidence="3" id="KW-0808">Transferase</keyword>
<keyword evidence="6" id="KW-0804">Transcription</keyword>
<dbReference type="GO" id="GO:0004386">
    <property type="term" value="F:helicase activity"/>
    <property type="evidence" value="ECO:0007669"/>
    <property type="project" value="InterPro"/>
</dbReference>
<evidence type="ECO:0000256" key="7">
    <source>
        <dbReference type="SAM" id="Coils"/>
    </source>
</evidence>
<dbReference type="Pfam" id="PF06048">
    <property type="entry name" value="DUF927"/>
    <property type="match status" value="1"/>
</dbReference>
<feature type="coiled-coil region" evidence="7">
    <location>
        <begin position="100"/>
        <end position="127"/>
    </location>
</feature>
<dbReference type="Proteomes" id="UP001168216">
    <property type="component" value="Unassembled WGS sequence"/>
</dbReference>
<reference evidence="9" key="1">
    <citation type="submission" date="2023-08" db="EMBL/GenBank/DDBJ databases">
        <title>WGS of Aeromonas isolates.</title>
        <authorList>
            <person name="Lee H."/>
        </authorList>
    </citation>
    <scope>NUCLEOTIDE SEQUENCE</scope>
    <source>
        <strain evidence="9">SL22</strain>
    </source>
</reference>
<evidence type="ECO:0000259" key="8">
    <source>
        <dbReference type="SMART" id="SM00778"/>
    </source>
</evidence>
<dbReference type="EMBL" id="JAOPLV010000011">
    <property type="protein sequence ID" value="MDM5141900.1"/>
    <property type="molecule type" value="Genomic_DNA"/>
</dbReference>
<dbReference type="RefSeq" id="WP_290022804.1">
    <property type="nucleotide sequence ID" value="NZ_JAOPLV010000011.1"/>
</dbReference>
<keyword evidence="7" id="KW-0175">Coiled coil</keyword>
<dbReference type="GO" id="GO:0006269">
    <property type="term" value="P:DNA replication, synthesis of primer"/>
    <property type="evidence" value="ECO:0007669"/>
    <property type="project" value="UniProtKB-KW"/>
</dbReference>
<evidence type="ECO:0000313" key="9">
    <source>
        <dbReference type="EMBL" id="MDM5141900.1"/>
    </source>
</evidence>